<reference evidence="2 3" key="1">
    <citation type="submission" date="2020-08" db="EMBL/GenBank/DDBJ databases">
        <title>Genomic Encyclopedia of Archaeal and Bacterial Type Strains, Phase II (KMG-II): from individual species to whole genera.</title>
        <authorList>
            <person name="Goeker M."/>
        </authorList>
    </citation>
    <scope>NUCLEOTIDE SEQUENCE [LARGE SCALE GENOMIC DNA]</scope>
    <source>
        <strain evidence="2 3">DSM 43850</strain>
    </source>
</reference>
<sequence length="74" mass="7657">MGDYPGLLGGMVLVEFSFSITVVSLFALGIRGLAQRSEAKRVGASGVLSLTTAIVCFTACVAIVAYGLSLMLSR</sequence>
<dbReference type="Proteomes" id="UP000517916">
    <property type="component" value="Unassembled WGS sequence"/>
</dbReference>
<evidence type="ECO:0000313" key="2">
    <source>
        <dbReference type="EMBL" id="MBA8930510.1"/>
    </source>
</evidence>
<proteinExistence type="predicted"/>
<protein>
    <recommendedName>
        <fullName evidence="4">DUF4190 domain-containing protein</fullName>
    </recommendedName>
</protein>
<gene>
    <name evidence="2" type="ORF">BC739_007757</name>
</gene>
<name>A0ABR6BUZ6_9PSEU</name>
<accession>A0ABR6BUZ6</accession>
<keyword evidence="1" id="KW-0472">Membrane</keyword>
<keyword evidence="3" id="KW-1185">Reference proteome</keyword>
<feature type="transmembrane region" description="Helical" evidence="1">
    <location>
        <begin position="6"/>
        <end position="30"/>
    </location>
</feature>
<evidence type="ECO:0000256" key="1">
    <source>
        <dbReference type="SAM" id="Phobius"/>
    </source>
</evidence>
<evidence type="ECO:0008006" key="4">
    <source>
        <dbReference type="Google" id="ProtNLM"/>
    </source>
</evidence>
<dbReference type="EMBL" id="JACJID010000007">
    <property type="protein sequence ID" value="MBA8930510.1"/>
    <property type="molecule type" value="Genomic_DNA"/>
</dbReference>
<comment type="caution">
    <text evidence="2">The sequence shown here is derived from an EMBL/GenBank/DDBJ whole genome shotgun (WGS) entry which is preliminary data.</text>
</comment>
<dbReference type="RefSeq" id="WP_051913246.1">
    <property type="nucleotide sequence ID" value="NZ_BAAABQ010000028.1"/>
</dbReference>
<keyword evidence="1" id="KW-0812">Transmembrane</keyword>
<evidence type="ECO:0000313" key="3">
    <source>
        <dbReference type="Proteomes" id="UP000517916"/>
    </source>
</evidence>
<organism evidence="2 3">
    <name type="scientific">Kutzneria viridogrisea</name>
    <dbReference type="NCBI Taxonomy" id="47990"/>
    <lineage>
        <taxon>Bacteria</taxon>
        <taxon>Bacillati</taxon>
        <taxon>Actinomycetota</taxon>
        <taxon>Actinomycetes</taxon>
        <taxon>Pseudonocardiales</taxon>
        <taxon>Pseudonocardiaceae</taxon>
        <taxon>Kutzneria</taxon>
    </lineage>
</organism>
<feature type="transmembrane region" description="Helical" evidence="1">
    <location>
        <begin position="42"/>
        <end position="68"/>
    </location>
</feature>
<keyword evidence="1" id="KW-1133">Transmembrane helix</keyword>